<reference evidence="2 3" key="1">
    <citation type="submission" date="2016-03" db="EMBL/GenBank/DDBJ databases">
        <title>Complete genome sequence of Thermococcus gorgonarius.</title>
        <authorList>
            <person name="Oger P.M."/>
        </authorList>
    </citation>
    <scope>NUCLEOTIDE SEQUENCE [LARGE SCALE GENOMIC DNA]</scope>
    <source>
        <strain evidence="2 3">W-12</strain>
    </source>
</reference>
<accession>A0A2Z2M623</accession>
<keyword evidence="1" id="KW-0812">Transmembrane</keyword>
<organism evidence="2 3">
    <name type="scientific">Thermococcus gorgonarius</name>
    <dbReference type="NCBI Taxonomy" id="71997"/>
    <lineage>
        <taxon>Archaea</taxon>
        <taxon>Methanobacteriati</taxon>
        <taxon>Methanobacteriota</taxon>
        <taxon>Thermococci</taxon>
        <taxon>Thermococcales</taxon>
        <taxon>Thermococcaceae</taxon>
        <taxon>Thermococcus</taxon>
    </lineage>
</organism>
<evidence type="ECO:0000313" key="3">
    <source>
        <dbReference type="Proteomes" id="UP000250134"/>
    </source>
</evidence>
<gene>
    <name evidence="2" type="ORF">A3K92_06410</name>
</gene>
<evidence type="ECO:0000313" key="2">
    <source>
        <dbReference type="EMBL" id="ASJ01730.1"/>
    </source>
</evidence>
<name>A0A2Z2M623_THEGO</name>
<dbReference type="OrthoDB" id="91903at2157"/>
<keyword evidence="1" id="KW-1133">Transmembrane helix</keyword>
<protein>
    <submittedName>
        <fullName evidence="2">Uncharacterized protein</fullName>
    </submittedName>
</protein>
<dbReference type="AlphaFoldDB" id="A0A2Z2M623"/>
<dbReference type="EMBL" id="CP014855">
    <property type="protein sequence ID" value="ASJ01730.1"/>
    <property type="molecule type" value="Genomic_DNA"/>
</dbReference>
<proteinExistence type="predicted"/>
<dbReference type="Proteomes" id="UP000250134">
    <property type="component" value="Chromosome"/>
</dbReference>
<keyword evidence="1" id="KW-0472">Membrane</keyword>
<feature type="transmembrane region" description="Helical" evidence="1">
    <location>
        <begin position="12"/>
        <end position="30"/>
    </location>
</feature>
<sequence length="196" mass="22492">MATTTKTGEVDVLNLMATVGTKVINLYYWVSTMSINIVRKELFKKVTYLAREIEEGMNYGVPHLVGEIEAGELPQVELSVVVFNGSYHRFLLKDEDERKLYFMLPVDSSNPRRVFMEIWTFLNGKTDGSVLIPGTKIRGILKSELSRRGFETIWMNVYEEGGIGYVEVLAVKENARYRMTFEKTGNEFTLLEIEKI</sequence>
<keyword evidence="3" id="KW-1185">Reference proteome</keyword>
<evidence type="ECO:0000256" key="1">
    <source>
        <dbReference type="SAM" id="Phobius"/>
    </source>
</evidence>
<dbReference type="KEGG" id="tgg:A3K92_06410"/>